<dbReference type="CDD" id="cd00568">
    <property type="entry name" value="TPP_enzymes"/>
    <property type="match status" value="1"/>
</dbReference>
<dbReference type="InterPro" id="IPR045229">
    <property type="entry name" value="TPP_enz"/>
</dbReference>
<proteinExistence type="inferred from homology"/>
<dbReference type="EC" id="2.2.1.6" evidence="7"/>
<evidence type="ECO:0000256" key="2">
    <source>
        <dbReference type="ARBA" id="ARBA00023052"/>
    </source>
</evidence>
<comment type="similarity">
    <text evidence="1 3">Belongs to the TPP enzyme family.</text>
</comment>
<reference evidence="7 8" key="1">
    <citation type="submission" date="2023-07" db="EMBL/GenBank/DDBJ databases">
        <title>Sorghum-associated microbial communities from plants grown in Nebraska, USA.</title>
        <authorList>
            <person name="Schachtman D."/>
        </authorList>
    </citation>
    <scope>NUCLEOTIDE SEQUENCE [LARGE SCALE GENOMIC DNA]</scope>
    <source>
        <strain evidence="7 8">4256</strain>
    </source>
</reference>
<dbReference type="GO" id="GO:0003984">
    <property type="term" value="F:acetolactate synthase activity"/>
    <property type="evidence" value="ECO:0007669"/>
    <property type="project" value="UniProtKB-EC"/>
</dbReference>
<dbReference type="InterPro" id="IPR012000">
    <property type="entry name" value="Thiamin_PyroP_enz_cen_dom"/>
</dbReference>
<dbReference type="SUPFAM" id="SSF52518">
    <property type="entry name" value="Thiamin diphosphate-binding fold (THDP-binding)"/>
    <property type="match status" value="2"/>
</dbReference>
<keyword evidence="2 3" id="KW-0786">Thiamine pyrophosphate</keyword>
<accession>A0ABU1X6M0</accession>
<keyword evidence="8" id="KW-1185">Reference proteome</keyword>
<dbReference type="Gene3D" id="3.40.50.970">
    <property type="match status" value="2"/>
</dbReference>
<evidence type="ECO:0000259" key="4">
    <source>
        <dbReference type="Pfam" id="PF00205"/>
    </source>
</evidence>
<dbReference type="Pfam" id="PF02775">
    <property type="entry name" value="TPP_enzyme_C"/>
    <property type="match status" value="1"/>
</dbReference>
<dbReference type="InterPro" id="IPR029061">
    <property type="entry name" value="THDP-binding"/>
</dbReference>
<dbReference type="SUPFAM" id="SSF52467">
    <property type="entry name" value="DHS-like NAD/FAD-binding domain"/>
    <property type="match status" value="1"/>
</dbReference>
<dbReference type="InterPro" id="IPR029035">
    <property type="entry name" value="DHS-like_NAD/FAD-binding_dom"/>
</dbReference>
<dbReference type="InterPro" id="IPR011766">
    <property type="entry name" value="TPP_enzyme_TPP-bd"/>
</dbReference>
<evidence type="ECO:0000259" key="6">
    <source>
        <dbReference type="Pfam" id="PF02776"/>
    </source>
</evidence>
<evidence type="ECO:0000256" key="1">
    <source>
        <dbReference type="ARBA" id="ARBA00007812"/>
    </source>
</evidence>
<dbReference type="PANTHER" id="PTHR18968">
    <property type="entry name" value="THIAMINE PYROPHOSPHATE ENZYMES"/>
    <property type="match status" value="1"/>
</dbReference>
<feature type="domain" description="Thiamine pyrophosphate enzyme N-terminal TPP-binding" evidence="6">
    <location>
        <begin position="21"/>
        <end position="131"/>
    </location>
</feature>
<dbReference type="Pfam" id="PF02776">
    <property type="entry name" value="TPP_enzyme_N"/>
    <property type="match status" value="1"/>
</dbReference>
<dbReference type="PANTHER" id="PTHR18968:SF13">
    <property type="entry name" value="ACETOLACTATE SYNTHASE CATALYTIC SUBUNIT, MITOCHONDRIAL"/>
    <property type="match status" value="1"/>
</dbReference>
<gene>
    <name evidence="7" type="ORF">J2W40_004081</name>
</gene>
<dbReference type="Pfam" id="PF00205">
    <property type="entry name" value="TPP_enzyme_M"/>
    <property type="match status" value="1"/>
</dbReference>
<dbReference type="RefSeq" id="WP_310227745.1">
    <property type="nucleotide sequence ID" value="NZ_JAVDWV010000035.1"/>
</dbReference>
<dbReference type="EMBL" id="JAVDWV010000035">
    <property type="protein sequence ID" value="MDR7157233.1"/>
    <property type="molecule type" value="Genomic_DNA"/>
</dbReference>
<feature type="domain" description="Thiamine pyrophosphate enzyme central" evidence="4">
    <location>
        <begin position="206"/>
        <end position="340"/>
    </location>
</feature>
<organism evidence="7 8">
    <name type="scientific">Sphingobium xenophagum</name>
    <dbReference type="NCBI Taxonomy" id="121428"/>
    <lineage>
        <taxon>Bacteria</taxon>
        <taxon>Pseudomonadati</taxon>
        <taxon>Pseudomonadota</taxon>
        <taxon>Alphaproteobacteria</taxon>
        <taxon>Sphingomonadales</taxon>
        <taxon>Sphingomonadaceae</taxon>
        <taxon>Sphingobium</taxon>
    </lineage>
</organism>
<dbReference type="CDD" id="cd07035">
    <property type="entry name" value="TPP_PYR_POX_like"/>
    <property type="match status" value="1"/>
</dbReference>
<feature type="domain" description="Thiamine pyrophosphate enzyme TPP-binding" evidence="5">
    <location>
        <begin position="429"/>
        <end position="554"/>
    </location>
</feature>
<keyword evidence="7" id="KW-0808">Transferase</keyword>
<sequence>MADSDLQVHGDTDGASQKLAGADAVAKSLAACGVEVVFGYTGGSVNALARALVDENFKMIAGRTEIGAAWMSYGYNRIKRRASSAVLTWHVGSLHASPVIYGATMDGTPLLFMTMDNPPAMEARDGLQDALKVYPALSNLAKYSKKVTDGSDLPVIVRQAVKAASTGKFGSSVLVLSQPAMFQETSIKVEPLTLPKPPVGNADDVRNVWDMLKSAERPVLYVGAGVHLSDAADEVRELAQLLGVPVVSTSWGGRGVLDDRDELYIGASGSFGWISGNDALQRSDLWIALGVSFSQMSTGSWTISKPEKVVHVDIDTYELGKIFEPTVAIEADAKGFLRQLLSLAQGDEVSARQSSLEAWREETRSMKASFLEEMLAWAEPDAVPLNQYHVIRVMSDLLPDDTLVVGDSGGQAFALYRSFRFKANTPRPTGGHYMSLGAGLPVAIGAKMADPSRTVVVYHGDGGFYYDISDLSLLAEHNIKVIVIIDNNGCLLANRSASKAAGFDNPWVDLPQSTDFIAVAKGFGVDGETVEKPEDLEGAIKRAIASDKSYVLDVRTTSGMRIRRALTNIIPIVGDRTPKFGHLDMVLDGSWPS</sequence>
<protein>
    <submittedName>
        <fullName evidence="7">Acetolactate synthase-1/2/3 large subunit</fullName>
        <ecNumber evidence="7">2.2.1.6</ecNumber>
    </submittedName>
</protein>
<evidence type="ECO:0000313" key="8">
    <source>
        <dbReference type="Proteomes" id="UP001267638"/>
    </source>
</evidence>
<comment type="caution">
    <text evidence="7">The sequence shown here is derived from an EMBL/GenBank/DDBJ whole genome shotgun (WGS) entry which is preliminary data.</text>
</comment>
<dbReference type="Proteomes" id="UP001267638">
    <property type="component" value="Unassembled WGS sequence"/>
</dbReference>
<evidence type="ECO:0000313" key="7">
    <source>
        <dbReference type="EMBL" id="MDR7157233.1"/>
    </source>
</evidence>
<dbReference type="InterPro" id="IPR012001">
    <property type="entry name" value="Thiamin_PyroP_enz_TPP-bd_dom"/>
</dbReference>
<evidence type="ECO:0000259" key="5">
    <source>
        <dbReference type="Pfam" id="PF02775"/>
    </source>
</evidence>
<dbReference type="Gene3D" id="3.40.50.1220">
    <property type="entry name" value="TPP-binding domain"/>
    <property type="match status" value="1"/>
</dbReference>
<evidence type="ECO:0000256" key="3">
    <source>
        <dbReference type="RuleBase" id="RU362132"/>
    </source>
</evidence>
<name>A0ABU1X6M0_SPHXE</name>